<dbReference type="OrthoDB" id="5793358at2"/>
<feature type="domain" description="NERD" evidence="1">
    <location>
        <begin position="67"/>
        <end position="178"/>
    </location>
</feature>
<comment type="caution">
    <text evidence="2">The sequence shown here is derived from an EMBL/GenBank/DDBJ whole genome shotgun (WGS) entry which is preliminary data.</text>
</comment>
<sequence length="275" mass="29899">MSAAVEPPDAEGGYTEPEGLGLLRRRAPGQSVMEELLEVRGNRDTRSRAARVFGVHLLDAASRPWYWGALGERAVGRILSALGPEWTVLHAVPVGEKSADIDHVVIGPTGVFTLNTKRHPGQRIWTAKGTFLVAGTRHPYIRNAEHEAARAGKLLSAAVRHSVTAEAAIVVVGAQQVTVKEIHKSVTVLTEGQLLRWITRRPVIHTEQQVALLAAAAAQPSTWRRTPSELRDPVEVARSFEALHRLVEQARRRRLGWLLAVPAATVASAVGALPF</sequence>
<dbReference type="EMBL" id="PRKW01000003">
    <property type="protein sequence ID" value="PPB49774.1"/>
    <property type="molecule type" value="Genomic_DNA"/>
</dbReference>
<dbReference type="InterPro" id="IPR011528">
    <property type="entry name" value="NERD"/>
</dbReference>
<dbReference type="Proteomes" id="UP000239297">
    <property type="component" value="Unassembled WGS sequence"/>
</dbReference>
<dbReference type="Pfam" id="PF08378">
    <property type="entry name" value="NERD"/>
    <property type="match status" value="1"/>
</dbReference>
<name>A0A2S5IYZ6_9MICC</name>
<dbReference type="AlphaFoldDB" id="A0A2S5IYZ6"/>
<evidence type="ECO:0000259" key="1">
    <source>
        <dbReference type="PROSITE" id="PS50965"/>
    </source>
</evidence>
<keyword evidence="3" id="KW-1185">Reference proteome</keyword>
<reference evidence="2 3" key="1">
    <citation type="journal article" date="2014" name="Int. J. Syst. Evol. Microbiol.">
        <title>Arthrobacter pityocampae sp. nov., isolated from Thaumetopoea pityocampa (Lep., Thaumetopoeidae).</title>
        <authorList>
            <person name="Ince I.A."/>
            <person name="Demirbag Z."/>
            <person name="Kati H."/>
        </authorList>
    </citation>
    <scope>NUCLEOTIDE SEQUENCE [LARGE SCALE GENOMIC DNA]</scope>
    <source>
        <strain evidence="2 3">Tp2</strain>
    </source>
</reference>
<dbReference type="PROSITE" id="PS50965">
    <property type="entry name" value="NERD"/>
    <property type="match status" value="1"/>
</dbReference>
<accession>A0A2S5IYZ6</accession>
<gene>
    <name evidence="2" type="ORF">C4K88_08950</name>
</gene>
<protein>
    <submittedName>
        <fullName evidence="2">NERD domain-containing protein</fullName>
    </submittedName>
</protein>
<dbReference type="RefSeq" id="WP_104121260.1">
    <property type="nucleotide sequence ID" value="NZ_PRKW01000003.1"/>
</dbReference>
<evidence type="ECO:0000313" key="3">
    <source>
        <dbReference type="Proteomes" id="UP000239297"/>
    </source>
</evidence>
<evidence type="ECO:0000313" key="2">
    <source>
        <dbReference type="EMBL" id="PPB49774.1"/>
    </source>
</evidence>
<organism evidence="2 3">
    <name type="scientific">Arthrobacter pityocampae</name>
    <dbReference type="NCBI Taxonomy" id="547334"/>
    <lineage>
        <taxon>Bacteria</taxon>
        <taxon>Bacillati</taxon>
        <taxon>Actinomycetota</taxon>
        <taxon>Actinomycetes</taxon>
        <taxon>Micrococcales</taxon>
        <taxon>Micrococcaceae</taxon>
        <taxon>Arthrobacter</taxon>
    </lineage>
</organism>
<proteinExistence type="predicted"/>